<dbReference type="Proteomes" id="UP001151760">
    <property type="component" value="Unassembled WGS sequence"/>
</dbReference>
<proteinExistence type="predicted"/>
<gene>
    <name evidence="1" type="ORF">Tco_0924804</name>
</gene>
<name>A0ABQ5D501_9ASTR</name>
<sequence>MEEKPVLKNKGRVTGQREIRPVWNKAQRVNHQNKLTHPHPKRKFVPTSVLTKSGQVSVNVVKQNSPRATTLISTDRPVNIVAPKSKVNDGLPITYSYFKVHLPVKRAFNQKSATKTNNLNEKVKTVRVNNVTTVGSKAVVGDEAVYKELDDKMEMAATTASSLEALQDNVPVESHNTPTATPSTLPPHILPTLRSPIRQETEVPQDRAVRLNGDNVG</sequence>
<reference evidence="1" key="1">
    <citation type="journal article" date="2022" name="Int. J. Mol. Sci.">
        <title>Draft Genome of Tanacetum Coccineum: Genomic Comparison of Closely Related Tanacetum-Family Plants.</title>
        <authorList>
            <person name="Yamashiro T."/>
            <person name="Shiraishi A."/>
            <person name="Nakayama K."/>
            <person name="Satake H."/>
        </authorList>
    </citation>
    <scope>NUCLEOTIDE SEQUENCE</scope>
</reference>
<evidence type="ECO:0000313" key="1">
    <source>
        <dbReference type="EMBL" id="GJT34385.1"/>
    </source>
</evidence>
<accession>A0ABQ5D501</accession>
<protein>
    <submittedName>
        <fullName evidence="1">Uncharacterized protein</fullName>
    </submittedName>
</protein>
<keyword evidence="2" id="KW-1185">Reference proteome</keyword>
<organism evidence="1 2">
    <name type="scientific">Tanacetum coccineum</name>
    <dbReference type="NCBI Taxonomy" id="301880"/>
    <lineage>
        <taxon>Eukaryota</taxon>
        <taxon>Viridiplantae</taxon>
        <taxon>Streptophyta</taxon>
        <taxon>Embryophyta</taxon>
        <taxon>Tracheophyta</taxon>
        <taxon>Spermatophyta</taxon>
        <taxon>Magnoliopsida</taxon>
        <taxon>eudicotyledons</taxon>
        <taxon>Gunneridae</taxon>
        <taxon>Pentapetalae</taxon>
        <taxon>asterids</taxon>
        <taxon>campanulids</taxon>
        <taxon>Asterales</taxon>
        <taxon>Asteraceae</taxon>
        <taxon>Asteroideae</taxon>
        <taxon>Anthemideae</taxon>
        <taxon>Anthemidinae</taxon>
        <taxon>Tanacetum</taxon>
    </lineage>
</organism>
<comment type="caution">
    <text evidence="1">The sequence shown here is derived from an EMBL/GenBank/DDBJ whole genome shotgun (WGS) entry which is preliminary data.</text>
</comment>
<evidence type="ECO:0000313" key="2">
    <source>
        <dbReference type="Proteomes" id="UP001151760"/>
    </source>
</evidence>
<dbReference type="EMBL" id="BQNB010014958">
    <property type="protein sequence ID" value="GJT34385.1"/>
    <property type="molecule type" value="Genomic_DNA"/>
</dbReference>
<reference evidence="1" key="2">
    <citation type="submission" date="2022-01" db="EMBL/GenBank/DDBJ databases">
        <authorList>
            <person name="Yamashiro T."/>
            <person name="Shiraishi A."/>
            <person name="Satake H."/>
            <person name="Nakayama K."/>
        </authorList>
    </citation>
    <scope>NUCLEOTIDE SEQUENCE</scope>
</reference>